<comment type="caution">
    <text evidence="3">The sequence shown here is derived from an EMBL/GenBank/DDBJ whole genome shotgun (WGS) entry which is preliminary data.</text>
</comment>
<organism evidence="3 4">
    <name type="scientific">Pengzhenrongella frigida</name>
    <dbReference type="NCBI Taxonomy" id="1259133"/>
    <lineage>
        <taxon>Bacteria</taxon>
        <taxon>Bacillati</taxon>
        <taxon>Actinomycetota</taxon>
        <taxon>Actinomycetes</taxon>
        <taxon>Micrococcales</taxon>
        <taxon>Pengzhenrongella</taxon>
    </lineage>
</organism>
<feature type="transmembrane region" description="Helical" evidence="2">
    <location>
        <begin position="243"/>
        <end position="267"/>
    </location>
</feature>
<gene>
    <name evidence="3" type="ORF">EUA98_11180</name>
</gene>
<keyword evidence="4" id="KW-1185">Reference proteome</keyword>
<sequence length="712" mass="73394">MRHWIAWGVFALAALLVALAGLAGLVNREVLDGPRFVANVEQVRQDPDVARAIGAEVADVAVARRADLVAVKPLIAQVAAGVVASDAVRPIFRVAATQAHTALTTPDSTTVVLRLADLGAVVTALLRTSAPEAAAAIPPDLPVTLSTVGGQGGFVGAAVATSQRATTLAWLLPALAIGCLALGVRVHPRPREAIHGAGIAVAAGGALLLVAAIGQQVWAASLDRSTLAGAAGAALLTTFGGPLVQIATLTLLLGGVVALITSATLPATDVDRRVRAVLRRAAGRPTSTGFGIARGLVMAVSGTALVLWPDATLRGLAVLAGVITVLYALDQLTGAARRARTREDRTTGTPAGSAPPPVRTGRPGWWVPAAAASVAVALVGALLAVSATPPRPVAAADATDPALTTCNGSQVLCDRRYDEVAFPAAHNAMTAEDAGFYLAEQPTGMVGLLDRGVRVLLIDTWYGQPVASGAVLTAPANFAAAGAQARDEFGPEIVESVNRIVSQLQAGGGPPSGPIAPYLCHTFCELGGTPLLSELQGVRAWMATHPTEVVTLFIQDAVTPADTAAAFDAAGLTGAAYVPAAPGAPWPTLRSMVETDRRLVVLMENDGGGAEHPWLLQGFDYVQDTGYEYPTVESFDCALNRGDPDASLFLVNHWLSGFRSLYTDAQTVNADGVLGARLTRCATERDRLPNYVAVNWVNLGDLTVVVDRLNGL</sequence>
<dbReference type="GO" id="GO:0006629">
    <property type="term" value="P:lipid metabolic process"/>
    <property type="evidence" value="ECO:0007669"/>
    <property type="project" value="InterPro"/>
</dbReference>
<protein>
    <submittedName>
        <fullName evidence="3">Uncharacterized protein</fullName>
    </submittedName>
</protein>
<dbReference type="Proteomes" id="UP000293764">
    <property type="component" value="Unassembled WGS sequence"/>
</dbReference>
<evidence type="ECO:0000313" key="3">
    <source>
        <dbReference type="EMBL" id="RYV50939.1"/>
    </source>
</evidence>
<dbReference type="EMBL" id="SDWW01000024">
    <property type="protein sequence ID" value="RYV50939.1"/>
    <property type="molecule type" value="Genomic_DNA"/>
</dbReference>
<evidence type="ECO:0000256" key="2">
    <source>
        <dbReference type="SAM" id="Phobius"/>
    </source>
</evidence>
<name>A0A4Q5MZ18_9MICO</name>
<evidence type="ECO:0000313" key="4">
    <source>
        <dbReference type="Proteomes" id="UP000293764"/>
    </source>
</evidence>
<proteinExistence type="predicted"/>
<feature type="transmembrane region" description="Helical" evidence="2">
    <location>
        <begin position="288"/>
        <end position="308"/>
    </location>
</feature>
<keyword evidence="2" id="KW-0472">Membrane</keyword>
<dbReference type="PANTHER" id="PTHR13593:SF140">
    <property type="entry name" value="PLC-LIKE PHOSPHODIESTERASE"/>
    <property type="match status" value="1"/>
</dbReference>
<dbReference type="InterPro" id="IPR051057">
    <property type="entry name" value="PI-PLC_domain"/>
</dbReference>
<feature type="transmembrane region" description="Helical" evidence="2">
    <location>
        <begin position="365"/>
        <end position="385"/>
    </location>
</feature>
<dbReference type="AlphaFoldDB" id="A0A4Q5MZ18"/>
<dbReference type="SUPFAM" id="SSF51695">
    <property type="entry name" value="PLC-like phosphodiesterases"/>
    <property type="match status" value="1"/>
</dbReference>
<feature type="transmembrane region" description="Helical" evidence="2">
    <location>
        <begin position="314"/>
        <end position="332"/>
    </location>
</feature>
<reference evidence="3 4" key="1">
    <citation type="submission" date="2019-01" db="EMBL/GenBank/DDBJ databases">
        <title>Novel species of Cellulomonas.</title>
        <authorList>
            <person name="Liu Q."/>
            <person name="Xin Y.-H."/>
        </authorList>
    </citation>
    <scope>NUCLEOTIDE SEQUENCE [LARGE SCALE GENOMIC DNA]</scope>
    <source>
        <strain evidence="3 4">HLT2-17</strain>
    </source>
</reference>
<evidence type="ECO:0000256" key="1">
    <source>
        <dbReference type="SAM" id="MobiDB-lite"/>
    </source>
</evidence>
<feature type="region of interest" description="Disordered" evidence="1">
    <location>
        <begin position="338"/>
        <end position="359"/>
    </location>
</feature>
<feature type="transmembrane region" description="Helical" evidence="2">
    <location>
        <begin position="193"/>
        <end position="214"/>
    </location>
</feature>
<dbReference type="Pfam" id="PF26146">
    <property type="entry name" value="PI-PLC_X"/>
    <property type="match status" value="1"/>
</dbReference>
<keyword evidence="2" id="KW-0812">Transmembrane</keyword>
<dbReference type="GO" id="GO:0008081">
    <property type="term" value="F:phosphoric diester hydrolase activity"/>
    <property type="evidence" value="ECO:0007669"/>
    <property type="project" value="InterPro"/>
</dbReference>
<dbReference type="InterPro" id="IPR017946">
    <property type="entry name" value="PLC-like_Pdiesterase_TIM-brl"/>
</dbReference>
<dbReference type="OrthoDB" id="5240859at2"/>
<keyword evidence="2" id="KW-1133">Transmembrane helix</keyword>
<dbReference type="PANTHER" id="PTHR13593">
    <property type="match status" value="1"/>
</dbReference>
<dbReference type="RefSeq" id="WP_130102761.1">
    <property type="nucleotide sequence ID" value="NZ_SDWW01000024.1"/>
</dbReference>
<accession>A0A4Q5MZ18</accession>
<dbReference type="Gene3D" id="3.20.20.190">
    <property type="entry name" value="Phosphatidylinositol (PI) phosphodiesterase"/>
    <property type="match status" value="1"/>
</dbReference>